<accession>A0A1Y5PQC3</accession>
<protein>
    <submittedName>
        <fullName evidence="1">Methyltransferase type 11</fullName>
    </submittedName>
</protein>
<dbReference type="GO" id="GO:0008168">
    <property type="term" value="F:methyltransferase activity"/>
    <property type="evidence" value="ECO:0007669"/>
    <property type="project" value="UniProtKB-KW"/>
</dbReference>
<keyword evidence="1" id="KW-0808">Transferase</keyword>
<dbReference type="EMBL" id="FLQS01000051">
    <property type="protein sequence ID" value="SBS78351.1"/>
    <property type="molecule type" value="Genomic_DNA"/>
</dbReference>
<dbReference type="AlphaFoldDB" id="A0A1Y5PQC3"/>
<dbReference type="GO" id="GO:0032259">
    <property type="term" value="P:methylation"/>
    <property type="evidence" value="ECO:0007669"/>
    <property type="project" value="UniProtKB-KW"/>
</dbReference>
<sequence length="95" mass="10101">MTNSGGAPTDRVVRPGGELRFNEHVASAHSLRKALQRTAAATVWPTISGGCHMGRDTGKAFEDSGFRIDGVGRFVFSVSALDPPKSHIPGTARRI</sequence>
<reference evidence="1" key="1">
    <citation type="submission" date="2016-03" db="EMBL/GenBank/DDBJ databases">
        <authorList>
            <person name="Ploux O."/>
        </authorList>
    </citation>
    <scope>NUCLEOTIDE SEQUENCE</scope>
    <source>
        <strain evidence="1">UC10</strain>
    </source>
</reference>
<keyword evidence="1" id="KW-0489">Methyltransferase</keyword>
<gene>
    <name evidence="1" type="ORF">MHPYR_550040</name>
</gene>
<evidence type="ECO:0000313" key="1">
    <source>
        <dbReference type="EMBL" id="SBS78351.1"/>
    </source>
</evidence>
<organism evidence="1">
    <name type="scientific">uncultured Mycobacterium sp</name>
    <dbReference type="NCBI Taxonomy" id="171292"/>
    <lineage>
        <taxon>Bacteria</taxon>
        <taxon>Bacillati</taxon>
        <taxon>Actinomycetota</taxon>
        <taxon>Actinomycetes</taxon>
        <taxon>Mycobacteriales</taxon>
        <taxon>Mycobacteriaceae</taxon>
        <taxon>Mycobacterium</taxon>
        <taxon>environmental samples</taxon>
    </lineage>
</organism>
<proteinExistence type="predicted"/>
<name>A0A1Y5PQC3_9MYCO</name>